<evidence type="ECO:0000256" key="1">
    <source>
        <dbReference type="ARBA" id="ARBA00006987"/>
    </source>
</evidence>
<comment type="similarity">
    <text evidence="1">Belongs to the UPF0065 (bug) family.</text>
</comment>
<evidence type="ECO:0000256" key="2">
    <source>
        <dbReference type="SAM" id="SignalP"/>
    </source>
</evidence>
<accession>A0A1K0II06</accession>
<dbReference type="Gene3D" id="3.40.190.150">
    <property type="entry name" value="Bordetella uptake gene, domain 1"/>
    <property type="match status" value="1"/>
</dbReference>
<organism evidence="3">
    <name type="scientific">Cupriavidus necator</name>
    <name type="common">Alcaligenes eutrophus</name>
    <name type="synonym">Ralstonia eutropha</name>
    <dbReference type="NCBI Taxonomy" id="106590"/>
    <lineage>
        <taxon>Bacteria</taxon>
        <taxon>Pseudomonadati</taxon>
        <taxon>Pseudomonadota</taxon>
        <taxon>Betaproteobacteria</taxon>
        <taxon>Burkholderiales</taxon>
        <taxon>Burkholderiaceae</taxon>
        <taxon>Cupriavidus</taxon>
    </lineage>
</organism>
<name>A0A1K0II06_CUPNE</name>
<dbReference type="EMBL" id="FMSH01000277">
    <property type="protein sequence ID" value="SCU76866.1"/>
    <property type="molecule type" value="Genomic_DNA"/>
</dbReference>
<dbReference type="PANTHER" id="PTHR42928">
    <property type="entry name" value="TRICARBOXYLATE-BINDING PROTEIN"/>
    <property type="match status" value="1"/>
</dbReference>
<feature type="signal peptide" evidence="2">
    <location>
        <begin position="1"/>
        <end position="25"/>
    </location>
</feature>
<evidence type="ECO:0000313" key="3">
    <source>
        <dbReference type="EMBL" id="SCU76866.1"/>
    </source>
</evidence>
<feature type="chain" id="PRO_5012001146" evidence="2">
    <location>
        <begin position="26"/>
        <end position="326"/>
    </location>
</feature>
<dbReference type="CDD" id="cd07012">
    <property type="entry name" value="PBP2_Bug_TTT"/>
    <property type="match status" value="1"/>
</dbReference>
<dbReference type="InterPro" id="IPR042100">
    <property type="entry name" value="Bug_dom1"/>
</dbReference>
<dbReference type="Pfam" id="PF03401">
    <property type="entry name" value="TctC"/>
    <property type="match status" value="1"/>
</dbReference>
<dbReference type="PANTHER" id="PTHR42928:SF5">
    <property type="entry name" value="BLR1237 PROTEIN"/>
    <property type="match status" value="1"/>
</dbReference>
<dbReference type="RefSeq" id="WP_340526580.1">
    <property type="nucleotide sequence ID" value="NZ_FMSH01000277.1"/>
</dbReference>
<dbReference type="InterPro" id="IPR005064">
    <property type="entry name" value="BUG"/>
</dbReference>
<proteinExistence type="inferred from homology"/>
<dbReference type="Gene3D" id="3.40.190.10">
    <property type="entry name" value="Periplasmic binding protein-like II"/>
    <property type="match status" value="1"/>
</dbReference>
<dbReference type="SUPFAM" id="SSF53850">
    <property type="entry name" value="Periplasmic binding protein-like II"/>
    <property type="match status" value="1"/>
</dbReference>
<dbReference type="AlphaFoldDB" id="A0A1K0II06"/>
<keyword evidence="2" id="KW-0732">Signal</keyword>
<keyword evidence="3" id="KW-0675">Receptor</keyword>
<dbReference type="PIRSF" id="PIRSF017082">
    <property type="entry name" value="YflP"/>
    <property type="match status" value="1"/>
</dbReference>
<sequence>MPSRLTHMLAAATALGLGYASTGIAAGGAYPVKPVRVIVPYLPGGITDSVARLVARQMSAELGQPFIVENRAGADSLIGTRAVKEAPADGYTILATSNAFSILPALKKAPGYTPLTDFRGIGPMMTAPFVLDVGSGQPYCSVQDLIAKAKDNAAPISYASPGTGTPNHIATEIFFRKTGIQGLTHVPFKGASAAVIEVASERIPFYMDAYATSAPHIRSGKIRPLAVTSARRIAALPDVPTLVEQNIDFTYEYWLGMLVRAGTPDSVVERLSSALRQALTTPALRERMASEGATVRFIPPAEFDGIIRKEVEDIARLQSDLRIEKQ</sequence>
<reference evidence="3" key="1">
    <citation type="submission" date="2016-09" db="EMBL/GenBank/DDBJ databases">
        <authorList>
            <person name="Capua I."/>
            <person name="De Benedictis P."/>
            <person name="Joannis T."/>
            <person name="Lombin L.H."/>
            <person name="Cattoli G."/>
        </authorList>
    </citation>
    <scope>NUCLEOTIDE SEQUENCE</scope>
    <source>
        <strain evidence="3">B9</strain>
    </source>
</reference>
<protein>
    <submittedName>
        <fullName evidence="3">Putative Bug-like extracytoplasmic solute binding receptor, TTT family</fullName>
    </submittedName>
</protein>
<gene>
    <name evidence="3" type="ORF">CNECB9_3480023</name>
</gene>